<name>A0ABT9P358_9ACTN</name>
<dbReference type="Gene3D" id="3.40.228.10">
    <property type="entry name" value="Dimethylsulfoxide Reductase, domain 2"/>
    <property type="match status" value="1"/>
</dbReference>
<dbReference type="InterPro" id="IPR037951">
    <property type="entry name" value="MopB_CT_YdeP"/>
</dbReference>
<dbReference type="PANTHER" id="PTHR43105">
    <property type="entry name" value="RESPIRATORY NITRATE REDUCTASE"/>
    <property type="match status" value="1"/>
</dbReference>
<keyword evidence="6" id="KW-0479">Metal-binding</keyword>
<accession>A0ABT9P358</accession>
<dbReference type="Pfam" id="PF01568">
    <property type="entry name" value="Molydop_binding"/>
    <property type="match status" value="1"/>
</dbReference>
<dbReference type="SUPFAM" id="SSF53706">
    <property type="entry name" value="Formate dehydrogenase/DMSO reductase, domains 1-3"/>
    <property type="match status" value="1"/>
</dbReference>
<gene>
    <name evidence="12" type="ORF">J2S57_002873</name>
</gene>
<protein>
    <submittedName>
        <fullName evidence="12">Molybdopterin-dependent oxidoreductase alpha subunit</fullName>
    </submittedName>
</protein>
<dbReference type="InterPro" id="IPR006657">
    <property type="entry name" value="MoPterin_dinucl-bd_dom"/>
</dbReference>
<reference evidence="12 13" key="1">
    <citation type="submission" date="2023-07" db="EMBL/GenBank/DDBJ databases">
        <title>Sequencing the genomes of 1000 actinobacteria strains.</title>
        <authorList>
            <person name="Klenk H.-P."/>
        </authorList>
    </citation>
    <scope>NUCLEOTIDE SEQUENCE [LARGE SCALE GENOMIC DNA]</scope>
    <source>
        <strain evidence="12 13">DSM 44388</strain>
    </source>
</reference>
<comment type="cofactor">
    <cofactor evidence="1">
        <name>Mo-bis(molybdopterin guanine dinucleotide)</name>
        <dbReference type="ChEBI" id="CHEBI:60539"/>
    </cofactor>
</comment>
<dbReference type="InterPro" id="IPR041953">
    <property type="entry name" value="YdeP_MopB"/>
</dbReference>
<dbReference type="Gene3D" id="3.40.50.740">
    <property type="match status" value="1"/>
</dbReference>
<dbReference type="NCBIfam" id="TIGR01701">
    <property type="entry name" value="Fdhalpha-like"/>
    <property type="match status" value="1"/>
</dbReference>
<evidence type="ECO:0000256" key="8">
    <source>
        <dbReference type="ARBA" id="ARBA00023004"/>
    </source>
</evidence>
<feature type="domain" description="Molybdopterin dinucleotide-binding" evidence="11">
    <location>
        <begin position="641"/>
        <end position="748"/>
    </location>
</feature>
<dbReference type="CDD" id="cd02787">
    <property type="entry name" value="MopB_CT_ydeP"/>
    <property type="match status" value="1"/>
</dbReference>
<dbReference type="InterPro" id="IPR010046">
    <property type="entry name" value="Mopterin_OxRdtse_a_bac"/>
</dbReference>
<feature type="domain" description="Molybdopterin oxidoreductase" evidence="10">
    <location>
        <begin position="119"/>
        <end position="488"/>
    </location>
</feature>
<evidence type="ECO:0000256" key="7">
    <source>
        <dbReference type="ARBA" id="ARBA00023002"/>
    </source>
</evidence>
<sequence length="759" mass="83652">MSRAPREDIDEGNVEVGHHKEYAAGVPGVYHALKVSYEQMGAQRTARTLLRLNQKDGFDCPGCAWPEKDHRHVAEFCENGAKAVAEEATRRVVDAEFFAKHPVSELDTKTDWWLGQQGRLVEPVIKPAGQDHYVPISWDAAFDLIATELRGLDDPDRATFYTSGRTSNEAAFVYQLLVRAHGTNNLPDCSNMCHESSGSALTQAIGVGKGSVQLDDLEQADLIVVMGQNPGTNHPRMLSTLEAAKNNGSVIVAVNPLPEAGLMNFHNPQTPKGVVGSGTQLTDDFLQIRIGGDQALLMAVAQLLLQNDEIIDHAFIAEHTHGFDEYAAHVKGLDFAELVGATGLTEQQVRSLADRFAASKKTIICWAMGITQHKHSVPTIHEIVNVLMIQGNLGRPGAGVCPVRGHSNVQGDRTMGIFEKMPDWFLDNLRQEFGFDPPRKHGFDVVDSLRAMRDGKIDVFMAVGGNFVRATPDSDLTEAALRKCRLTVQVSTKLNRSHTVCGETALILPTLGRTDKDVQSSGRQKVSVEDSMSRVHASHGRLTPASDLLLSEVAIICELAKRAVGDKVDVPWDEFRSDYRTIRDRISRVVPGFENYEAKLADPNGFTLPHATRSRQFPTKTGRANFAACPLEYPHIPEGRLLLQSLRSHDQYNTTIYGLDDRYRGIKNGRRVVFVNGDDLAELGFEDGEFVDIVSEWKDGVERRAPGFRIVRYDTAKGCVAAYYPETNVLVPLDSVADTSNTPTSKSVIVRFERVPVDA</sequence>
<evidence type="ECO:0000256" key="4">
    <source>
        <dbReference type="ARBA" id="ARBA00022485"/>
    </source>
</evidence>
<dbReference type="RefSeq" id="WP_307242823.1">
    <property type="nucleotide sequence ID" value="NZ_JAUSQZ010000001.1"/>
</dbReference>
<evidence type="ECO:0000256" key="5">
    <source>
        <dbReference type="ARBA" id="ARBA00022505"/>
    </source>
</evidence>
<evidence type="ECO:0000256" key="9">
    <source>
        <dbReference type="ARBA" id="ARBA00023014"/>
    </source>
</evidence>
<keyword evidence="5" id="KW-0500">Molybdenum</keyword>
<comment type="similarity">
    <text evidence="3">Belongs to the prokaryotic molybdopterin-containing oxidoreductase family.</text>
</comment>
<dbReference type="Pfam" id="PF00384">
    <property type="entry name" value="Molybdopterin"/>
    <property type="match status" value="1"/>
</dbReference>
<evidence type="ECO:0000256" key="2">
    <source>
        <dbReference type="ARBA" id="ARBA00001966"/>
    </source>
</evidence>
<dbReference type="InterPro" id="IPR009010">
    <property type="entry name" value="Asp_de-COase-like_dom_sf"/>
</dbReference>
<organism evidence="12 13">
    <name type="scientific">Kineosporia succinea</name>
    <dbReference type="NCBI Taxonomy" id="84632"/>
    <lineage>
        <taxon>Bacteria</taxon>
        <taxon>Bacillati</taxon>
        <taxon>Actinomycetota</taxon>
        <taxon>Actinomycetes</taxon>
        <taxon>Kineosporiales</taxon>
        <taxon>Kineosporiaceae</taxon>
        <taxon>Kineosporia</taxon>
    </lineage>
</organism>
<proteinExistence type="inferred from homology"/>
<dbReference type="PIRSF" id="PIRSF000144">
    <property type="entry name" value="CbbBc"/>
    <property type="match status" value="1"/>
</dbReference>
<dbReference type="SUPFAM" id="SSF50692">
    <property type="entry name" value="ADC-like"/>
    <property type="match status" value="1"/>
</dbReference>
<dbReference type="InterPro" id="IPR006656">
    <property type="entry name" value="Mopterin_OxRdtase"/>
</dbReference>
<keyword evidence="4" id="KW-0004">4Fe-4S</keyword>
<dbReference type="EMBL" id="JAUSQZ010000001">
    <property type="protein sequence ID" value="MDP9827124.1"/>
    <property type="molecule type" value="Genomic_DNA"/>
</dbReference>
<comment type="caution">
    <text evidence="12">The sequence shown here is derived from an EMBL/GenBank/DDBJ whole genome shotgun (WGS) entry which is preliminary data.</text>
</comment>
<evidence type="ECO:0000256" key="6">
    <source>
        <dbReference type="ARBA" id="ARBA00022723"/>
    </source>
</evidence>
<dbReference type="Proteomes" id="UP001235712">
    <property type="component" value="Unassembled WGS sequence"/>
</dbReference>
<evidence type="ECO:0000313" key="13">
    <source>
        <dbReference type="Proteomes" id="UP001235712"/>
    </source>
</evidence>
<keyword evidence="8" id="KW-0408">Iron</keyword>
<dbReference type="CDD" id="cd02767">
    <property type="entry name" value="MopB_ydeP"/>
    <property type="match status" value="1"/>
</dbReference>
<keyword evidence="7" id="KW-0560">Oxidoreductase</keyword>
<evidence type="ECO:0000256" key="1">
    <source>
        <dbReference type="ARBA" id="ARBA00001942"/>
    </source>
</evidence>
<dbReference type="PANTHER" id="PTHR43105:SF4">
    <property type="entry name" value="PROTEIN YDEP"/>
    <property type="match status" value="1"/>
</dbReference>
<evidence type="ECO:0000259" key="11">
    <source>
        <dbReference type="Pfam" id="PF01568"/>
    </source>
</evidence>
<evidence type="ECO:0000259" key="10">
    <source>
        <dbReference type="Pfam" id="PF00384"/>
    </source>
</evidence>
<evidence type="ECO:0000256" key="3">
    <source>
        <dbReference type="ARBA" id="ARBA00010312"/>
    </source>
</evidence>
<dbReference type="InterPro" id="IPR050123">
    <property type="entry name" value="Prok_molybdopt-oxidoreductase"/>
</dbReference>
<comment type="cofactor">
    <cofactor evidence="2">
        <name>[4Fe-4S] cluster</name>
        <dbReference type="ChEBI" id="CHEBI:49883"/>
    </cofactor>
</comment>
<keyword evidence="13" id="KW-1185">Reference proteome</keyword>
<evidence type="ECO:0000313" key="12">
    <source>
        <dbReference type="EMBL" id="MDP9827124.1"/>
    </source>
</evidence>
<keyword evidence="9" id="KW-0411">Iron-sulfur</keyword>